<dbReference type="InterPro" id="IPR012677">
    <property type="entry name" value="Nucleotide-bd_a/b_plait_sf"/>
</dbReference>
<keyword evidence="1 4" id="KW-0489">Methyltransferase</keyword>
<dbReference type="GO" id="GO:0003723">
    <property type="term" value="F:RNA binding"/>
    <property type="evidence" value="ECO:0007669"/>
    <property type="project" value="TreeGrafter"/>
</dbReference>
<evidence type="ECO:0000256" key="3">
    <source>
        <dbReference type="ARBA" id="ARBA00022691"/>
    </source>
</evidence>
<comment type="caution">
    <text evidence="5">The sequence shown here is derived from an EMBL/GenBank/DDBJ whole genome shotgun (WGS) entry which is preliminary data.</text>
</comment>
<dbReference type="InterPro" id="IPR029063">
    <property type="entry name" value="SAM-dependent_MTases_sf"/>
</dbReference>
<dbReference type="CDD" id="cd02440">
    <property type="entry name" value="AdoMet_MTases"/>
    <property type="match status" value="1"/>
</dbReference>
<evidence type="ECO:0000313" key="6">
    <source>
        <dbReference type="Proteomes" id="UP000037460"/>
    </source>
</evidence>
<accession>A0A0M0JTR7</accession>
<feature type="binding site" evidence="4">
    <location>
        <position position="362"/>
    </location>
    <ligand>
        <name>S-adenosyl-L-methionine</name>
        <dbReference type="ChEBI" id="CHEBI:59789"/>
    </ligand>
</feature>
<dbReference type="Proteomes" id="UP000037460">
    <property type="component" value="Unassembled WGS sequence"/>
</dbReference>
<dbReference type="InterPro" id="IPR035979">
    <property type="entry name" value="RBD_domain_sf"/>
</dbReference>
<keyword evidence="2 4" id="KW-0808">Transferase</keyword>
<keyword evidence="6" id="KW-1185">Reference proteome</keyword>
<dbReference type="SUPFAM" id="SSF54928">
    <property type="entry name" value="RNA-binding domain, RBD"/>
    <property type="match status" value="1"/>
</dbReference>
<protein>
    <submittedName>
        <fullName evidence="5">tRNA (Uracil-5-)-methyltransferase-like a</fullName>
    </submittedName>
</protein>
<dbReference type="AlphaFoldDB" id="A0A0M0JTR7"/>
<dbReference type="PANTHER" id="PTHR45904">
    <property type="entry name" value="TRNA (URACIL-5-)-METHYLTRANSFERASE"/>
    <property type="match status" value="1"/>
</dbReference>
<comment type="caution">
    <text evidence="4">Lacks conserved residue(s) required for the propagation of feature annotation.</text>
</comment>
<sequence length="474" mass="50539">MDIDDVAATSGEATAEAVVEACAQAGAEASTQACAEASADATATVDGEPDREDEIVVYGLSKWQTGKSLKERLEGHLAVKGIRRCRKQPTDTHAFVHFLTASAAEEARKLIDGHVWKGSELWTKQARAMDPERFVKRQRLERDAGEPEPSLKNVVDCVTPLHALPYEEQLLVKRKVLLGALRELPTKWKTTMKEMPKEAWAAWRVPFVDPKVTQAHEGAPCELAPVIPAPRTHGYRNKCEFSFGRDAEGRPCIGFLRGALRFGPPVVGPPDACPNVSDEMKAVQSAAPSVEAAEAEVEALLASLLSPPLFPPVNTTGAEALCELLRSLVGATKETVLLDVCCGTGTLGLSLASSVKRLIGIEMCAPAVEDARANAARNGITNALFIAKKAEEATLSVLENLSAAEKRSLVAIVDPPRAGLHTDVLKALRGCLPLTKILFVACHAPSFVANSVAAEVTAKVAAAPRALLALEHGI</sequence>
<organism evidence="5 6">
    <name type="scientific">Chrysochromulina tobinii</name>
    <dbReference type="NCBI Taxonomy" id="1460289"/>
    <lineage>
        <taxon>Eukaryota</taxon>
        <taxon>Haptista</taxon>
        <taxon>Haptophyta</taxon>
        <taxon>Prymnesiophyceae</taxon>
        <taxon>Prymnesiales</taxon>
        <taxon>Chrysochromulinaceae</taxon>
        <taxon>Chrysochromulina</taxon>
    </lineage>
</organism>
<dbReference type="Gene3D" id="3.40.50.150">
    <property type="entry name" value="Vaccinia Virus protein VP39"/>
    <property type="match status" value="1"/>
</dbReference>
<evidence type="ECO:0000256" key="2">
    <source>
        <dbReference type="ARBA" id="ARBA00022679"/>
    </source>
</evidence>
<evidence type="ECO:0000256" key="1">
    <source>
        <dbReference type="ARBA" id="ARBA00022603"/>
    </source>
</evidence>
<dbReference type="OrthoDB" id="10250660at2759"/>
<dbReference type="GO" id="GO:0006396">
    <property type="term" value="P:RNA processing"/>
    <property type="evidence" value="ECO:0007669"/>
    <property type="project" value="InterPro"/>
</dbReference>
<feature type="active site" description="Nucleophile" evidence="4">
    <location>
        <position position="442"/>
    </location>
</feature>
<reference evidence="6" key="1">
    <citation type="journal article" date="2015" name="PLoS Genet.">
        <title>Genome Sequence and Transcriptome Analyses of Chrysochromulina tobin: Metabolic Tools for Enhanced Algal Fitness in the Prominent Order Prymnesiales (Haptophyceae).</title>
        <authorList>
            <person name="Hovde B.T."/>
            <person name="Deodato C.R."/>
            <person name="Hunsperger H.M."/>
            <person name="Ryken S.A."/>
            <person name="Yost W."/>
            <person name="Jha R.K."/>
            <person name="Patterson J."/>
            <person name="Monnat R.J. Jr."/>
            <person name="Barlow S.B."/>
            <person name="Starkenburg S.R."/>
            <person name="Cattolico R.A."/>
        </authorList>
    </citation>
    <scope>NUCLEOTIDE SEQUENCE</scope>
    <source>
        <strain evidence="6">CCMP291</strain>
    </source>
</reference>
<dbReference type="PANTHER" id="PTHR45904:SF2">
    <property type="entry name" value="TRNA (URACIL-5-)-METHYLTRANSFERASE HOMOLOG A"/>
    <property type="match status" value="1"/>
</dbReference>
<feature type="binding site" evidence="4">
    <location>
        <position position="414"/>
    </location>
    <ligand>
        <name>S-adenosyl-L-methionine</name>
        <dbReference type="ChEBI" id="CHEBI:59789"/>
    </ligand>
</feature>
<dbReference type="InterPro" id="IPR045850">
    <property type="entry name" value="TRM2_met"/>
</dbReference>
<dbReference type="InterPro" id="IPR010280">
    <property type="entry name" value="U5_MeTrfase_fam"/>
</dbReference>
<dbReference type="SUPFAM" id="SSF53335">
    <property type="entry name" value="S-adenosyl-L-methionine-dependent methyltransferases"/>
    <property type="match status" value="1"/>
</dbReference>
<dbReference type="GO" id="GO:0008173">
    <property type="term" value="F:RNA methyltransferase activity"/>
    <property type="evidence" value="ECO:0007669"/>
    <property type="project" value="InterPro"/>
</dbReference>
<dbReference type="Gene3D" id="3.30.70.330">
    <property type="match status" value="1"/>
</dbReference>
<dbReference type="EMBL" id="JWZX01002368">
    <property type="protein sequence ID" value="KOO29742.1"/>
    <property type="molecule type" value="Genomic_DNA"/>
</dbReference>
<name>A0A0M0JTR7_9EUKA</name>
<dbReference type="PROSITE" id="PS51687">
    <property type="entry name" value="SAM_MT_RNA_M5U"/>
    <property type="match status" value="1"/>
</dbReference>
<keyword evidence="3 4" id="KW-0949">S-adenosyl-L-methionine</keyword>
<proteinExistence type="inferred from homology"/>
<evidence type="ECO:0000256" key="4">
    <source>
        <dbReference type="PROSITE-ProRule" id="PRU01024"/>
    </source>
</evidence>
<gene>
    <name evidence="5" type="ORF">Ctob_011464</name>
</gene>
<evidence type="ECO:0000313" key="5">
    <source>
        <dbReference type="EMBL" id="KOO29742.1"/>
    </source>
</evidence>
<dbReference type="Pfam" id="PF05958">
    <property type="entry name" value="tRNA_U5-meth_tr"/>
    <property type="match status" value="1"/>
</dbReference>
<comment type="similarity">
    <text evidence="4">Belongs to the class I-like SAM-binding methyltransferase superfamily. RNA M5U methyltransferase family.</text>
</comment>
<dbReference type="GO" id="GO:0032259">
    <property type="term" value="P:methylation"/>
    <property type="evidence" value="ECO:0007669"/>
    <property type="project" value="UniProtKB-KW"/>
</dbReference>